<dbReference type="EMBL" id="CAICTM010000199">
    <property type="protein sequence ID" value="CAB9504520.1"/>
    <property type="molecule type" value="Genomic_DNA"/>
</dbReference>
<accession>A0A9N8H9Q4</accession>
<dbReference type="AlphaFoldDB" id="A0A9N8H9Q4"/>
<gene>
    <name evidence="1" type="ORF">SEMRO_200_G014471.2</name>
</gene>
<reference evidence="1" key="1">
    <citation type="submission" date="2020-06" db="EMBL/GenBank/DDBJ databases">
        <authorList>
            <consortium name="Plant Systems Biology data submission"/>
        </authorList>
    </citation>
    <scope>NUCLEOTIDE SEQUENCE</scope>
    <source>
        <strain evidence="1">D6</strain>
    </source>
</reference>
<name>A0A9N8H9Q4_9STRA</name>
<sequence>MAMTATVSIVKLTFPPWVRRLKNINMSANASQRMAGTFKSKSVDRLSVTLAGLLVLFFPILRSHQTFPQIQILAVVVDTGSSHRCCCRQLSKVSTRITTCSDLRSSNDSNNNATMRIATTPGFSKWLLQRVNHSYPFNELRVTRHGFTWKYVIFEGQYADNRFINNQKHCARPIEFTGHILEQMILQGGCKPLPPVMTNIMDYMYYWGPQKSRPWYRAVLSTLYEMLEGPSPCERKDIFMECIYWLVKERITESYDLSSNEGQIVMAAWHGYYSQWYEDKFSFKDFSIMNEEFVTLCIEDLDYSGGLRPQFAMFIDGNNQP</sequence>
<protein>
    <submittedName>
        <fullName evidence="1">Uncharacterized protein</fullName>
    </submittedName>
</protein>
<dbReference type="Proteomes" id="UP001153069">
    <property type="component" value="Unassembled WGS sequence"/>
</dbReference>
<keyword evidence="2" id="KW-1185">Reference proteome</keyword>
<evidence type="ECO:0000313" key="1">
    <source>
        <dbReference type="EMBL" id="CAB9504520.1"/>
    </source>
</evidence>
<proteinExistence type="predicted"/>
<comment type="caution">
    <text evidence="1">The sequence shown here is derived from an EMBL/GenBank/DDBJ whole genome shotgun (WGS) entry which is preliminary data.</text>
</comment>
<evidence type="ECO:0000313" key="2">
    <source>
        <dbReference type="Proteomes" id="UP001153069"/>
    </source>
</evidence>
<organism evidence="1 2">
    <name type="scientific">Seminavis robusta</name>
    <dbReference type="NCBI Taxonomy" id="568900"/>
    <lineage>
        <taxon>Eukaryota</taxon>
        <taxon>Sar</taxon>
        <taxon>Stramenopiles</taxon>
        <taxon>Ochrophyta</taxon>
        <taxon>Bacillariophyta</taxon>
        <taxon>Bacillariophyceae</taxon>
        <taxon>Bacillariophycidae</taxon>
        <taxon>Naviculales</taxon>
        <taxon>Naviculaceae</taxon>
        <taxon>Seminavis</taxon>
    </lineage>
</organism>